<keyword evidence="6 9" id="KW-0862">Zinc</keyword>
<evidence type="ECO:0000313" key="11">
    <source>
        <dbReference type="EMBL" id="CAK9138620.1"/>
    </source>
</evidence>
<keyword evidence="12" id="KW-1185">Reference proteome</keyword>
<proteinExistence type="inferred from homology"/>
<dbReference type="Proteomes" id="UP001642360">
    <property type="component" value="Unassembled WGS sequence"/>
</dbReference>
<dbReference type="SUPFAM" id="SSF53056">
    <property type="entry name" value="beta-carbonic anhydrase, cab"/>
    <property type="match status" value="1"/>
</dbReference>
<evidence type="ECO:0000256" key="9">
    <source>
        <dbReference type="PIRSR" id="PIRSR601765-1"/>
    </source>
</evidence>
<evidence type="ECO:0000313" key="12">
    <source>
        <dbReference type="Proteomes" id="UP001642360"/>
    </source>
</evidence>
<dbReference type="PANTHER" id="PTHR11002">
    <property type="entry name" value="CARBONIC ANHYDRASE"/>
    <property type="match status" value="1"/>
</dbReference>
<comment type="similarity">
    <text evidence="3 10">Belongs to the beta-class carbonic anhydrase family.</text>
</comment>
<dbReference type="AlphaFoldDB" id="A0ABC8R0T3"/>
<dbReference type="SMART" id="SM00947">
    <property type="entry name" value="Pro_CA"/>
    <property type="match status" value="1"/>
</dbReference>
<evidence type="ECO:0000256" key="6">
    <source>
        <dbReference type="ARBA" id="ARBA00022833"/>
    </source>
</evidence>
<protein>
    <recommendedName>
        <fullName evidence="4 10">Carbonic anhydrase</fullName>
        <ecNumber evidence="4 10">4.2.1.1</ecNumber>
    </recommendedName>
    <alternativeName>
        <fullName evidence="10">Carbonate dehydratase</fullName>
    </alternativeName>
</protein>
<dbReference type="GO" id="GO:0004089">
    <property type="term" value="F:carbonate dehydratase activity"/>
    <property type="evidence" value="ECO:0007669"/>
    <property type="project" value="UniProtKB-UniRule"/>
</dbReference>
<feature type="binding site" evidence="9">
    <location>
        <position position="80"/>
    </location>
    <ligand>
        <name>Zn(2+)</name>
        <dbReference type="ChEBI" id="CHEBI:29105"/>
    </ligand>
</feature>
<comment type="catalytic activity">
    <reaction evidence="8 10">
        <text>hydrogencarbonate + H(+) = CO2 + H2O</text>
        <dbReference type="Rhea" id="RHEA:10748"/>
        <dbReference type="ChEBI" id="CHEBI:15377"/>
        <dbReference type="ChEBI" id="CHEBI:15378"/>
        <dbReference type="ChEBI" id="CHEBI:16526"/>
        <dbReference type="ChEBI" id="CHEBI:17544"/>
        <dbReference type="EC" id="4.2.1.1"/>
    </reaction>
</comment>
<gene>
    <name evidence="11" type="ORF">ILEXP_LOCUS5968</name>
</gene>
<keyword evidence="7 10" id="KW-0456">Lyase</keyword>
<dbReference type="Gene3D" id="3.40.1050.10">
    <property type="entry name" value="Carbonic anhydrase"/>
    <property type="match status" value="1"/>
</dbReference>
<evidence type="ECO:0000256" key="2">
    <source>
        <dbReference type="ARBA" id="ARBA00004496"/>
    </source>
</evidence>
<dbReference type="GO" id="GO:0005737">
    <property type="term" value="C:cytoplasm"/>
    <property type="evidence" value="ECO:0007669"/>
    <property type="project" value="UniProtKB-SubCell"/>
</dbReference>
<dbReference type="GO" id="GO:0008270">
    <property type="term" value="F:zinc ion binding"/>
    <property type="evidence" value="ECO:0007669"/>
    <property type="project" value="UniProtKB-UniRule"/>
</dbReference>
<dbReference type="PANTHER" id="PTHR11002:SF45">
    <property type="entry name" value="CARBONIC ANHYDRASE"/>
    <property type="match status" value="1"/>
</dbReference>
<sequence>MAERSSEVAVAGMTREEKVQDKIDEAELEKIINDSPGASEAIKQIKDGFKQFKTNEFDKFPDYYTKLAEGQSPKFLVFTCSDSRVCPSNILSFRPGEAFMARNIANLVPPFNQVRYSGVGAVIEYAVAELKVEIILVIGHSRCGGIKALMSLPEDGTTSYDFIHDWVKIGLPAKAKVKAEFGNLSDEEQRAICERESVNLSLENLLTYPYVRDGLANKTLLLMGGYYDFVKGTFSLWGHNFGIKPFIFV</sequence>
<dbReference type="PROSITE" id="PS00705">
    <property type="entry name" value="PROK_CO2_ANHYDRASE_2"/>
    <property type="match status" value="1"/>
</dbReference>
<feature type="binding site" evidence="9">
    <location>
        <position position="143"/>
    </location>
    <ligand>
        <name>Zn(2+)</name>
        <dbReference type="ChEBI" id="CHEBI:29105"/>
    </ligand>
</feature>
<evidence type="ECO:0000256" key="4">
    <source>
        <dbReference type="ARBA" id="ARBA00012925"/>
    </source>
</evidence>
<evidence type="ECO:0000256" key="10">
    <source>
        <dbReference type="RuleBase" id="RU003956"/>
    </source>
</evidence>
<dbReference type="PROSITE" id="PS00704">
    <property type="entry name" value="PROK_CO2_ANHYDRASE_1"/>
    <property type="match status" value="1"/>
</dbReference>
<comment type="subcellular location">
    <subcellularLocation>
        <location evidence="2">Cytoplasm</location>
    </subcellularLocation>
</comment>
<comment type="cofactor">
    <cofactor evidence="9">
        <name>Zn(2+)</name>
        <dbReference type="ChEBI" id="CHEBI:29105"/>
    </cofactor>
    <text evidence="9">Binds 1 zinc ion per subunit.</text>
</comment>
<dbReference type="EMBL" id="CAUOFW020000903">
    <property type="protein sequence ID" value="CAK9138620.1"/>
    <property type="molecule type" value="Genomic_DNA"/>
</dbReference>
<dbReference type="InterPro" id="IPR015892">
    <property type="entry name" value="Carbonic_anhydrase_CS"/>
</dbReference>
<evidence type="ECO:0000256" key="7">
    <source>
        <dbReference type="ARBA" id="ARBA00023239"/>
    </source>
</evidence>
<comment type="caution">
    <text evidence="11">The sequence shown here is derived from an EMBL/GenBank/DDBJ whole genome shotgun (WGS) entry which is preliminary data.</text>
</comment>
<evidence type="ECO:0000256" key="3">
    <source>
        <dbReference type="ARBA" id="ARBA00006217"/>
    </source>
</evidence>
<feature type="binding site" evidence="9">
    <location>
        <position position="82"/>
    </location>
    <ligand>
        <name>Zn(2+)</name>
        <dbReference type="ChEBI" id="CHEBI:29105"/>
    </ligand>
</feature>
<dbReference type="InterPro" id="IPR036874">
    <property type="entry name" value="Carbonic_anhydrase_sf"/>
</dbReference>
<evidence type="ECO:0000256" key="5">
    <source>
        <dbReference type="ARBA" id="ARBA00022490"/>
    </source>
</evidence>
<keyword evidence="5" id="KW-0963">Cytoplasm</keyword>
<dbReference type="EC" id="4.2.1.1" evidence="4 10"/>
<evidence type="ECO:0000256" key="1">
    <source>
        <dbReference type="ARBA" id="ARBA00002904"/>
    </source>
</evidence>
<dbReference type="Pfam" id="PF00484">
    <property type="entry name" value="Pro_CA"/>
    <property type="match status" value="1"/>
</dbReference>
<dbReference type="InterPro" id="IPR045066">
    <property type="entry name" value="Beta_CA_cladeB"/>
</dbReference>
<accession>A0ABC8R0T3</accession>
<feature type="binding site" evidence="9">
    <location>
        <position position="140"/>
    </location>
    <ligand>
        <name>Zn(2+)</name>
        <dbReference type="ChEBI" id="CHEBI:29105"/>
    </ligand>
</feature>
<dbReference type="InterPro" id="IPR001765">
    <property type="entry name" value="Carbonic_anhydrase"/>
</dbReference>
<comment type="function">
    <text evidence="1 10">Reversible hydration of carbon dioxide.</text>
</comment>
<reference evidence="11 12" key="1">
    <citation type="submission" date="2024-02" db="EMBL/GenBank/DDBJ databases">
        <authorList>
            <person name="Vignale AGUSTIN F."/>
            <person name="Sosa J E."/>
            <person name="Modenutti C."/>
        </authorList>
    </citation>
    <scope>NUCLEOTIDE SEQUENCE [LARGE SCALE GENOMIC DNA]</scope>
</reference>
<keyword evidence="9" id="KW-0479">Metal-binding</keyword>
<evidence type="ECO:0000256" key="8">
    <source>
        <dbReference type="ARBA" id="ARBA00048348"/>
    </source>
</evidence>
<organism evidence="11 12">
    <name type="scientific">Ilex paraguariensis</name>
    <name type="common">yerba mate</name>
    <dbReference type="NCBI Taxonomy" id="185542"/>
    <lineage>
        <taxon>Eukaryota</taxon>
        <taxon>Viridiplantae</taxon>
        <taxon>Streptophyta</taxon>
        <taxon>Embryophyta</taxon>
        <taxon>Tracheophyta</taxon>
        <taxon>Spermatophyta</taxon>
        <taxon>Magnoliopsida</taxon>
        <taxon>eudicotyledons</taxon>
        <taxon>Gunneridae</taxon>
        <taxon>Pentapetalae</taxon>
        <taxon>asterids</taxon>
        <taxon>campanulids</taxon>
        <taxon>Aquifoliales</taxon>
        <taxon>Aquifoliaceae</taxon>
        <taxon>Ilex</taxon>
    </lineage>
</organism>
<name>A0ABC8R0T3_9AQUA</name>
<dbReference type="FunFam" id="3.40.1050.10:FF:000003">
    <property type="entry name" value="Carbonic anhydrase"/>
    <property type="match status" value="1"/>
</dbReference>
<dbReference type="CDD" id="cd00884">
    <property type="entry name" value="beta_CA_cladeB"/>
    <property type="match status" value="1"/>
</dbReference>